<proteinExistence type="predicted"/>
<keyword evidence="2" id="KW-1185">Reference proteome</keyword>
<dbReference type="EMBL" id="JAGGLP010000020">
    <property type="protein sequence ID" value="MBP2054220.1"/>
    <property type="molecule type" value="Genomic_DNA"/>
</dbReference>
<reference evidence="1 2" key="1">
    <citation type="submission" date="2021-03" db="EMBL/GenBank/DDBJ databases">
        <title>Genomic Encyclopedia of Type Strains, Phase IV (KMG-IV): sequencing the most valuable type-strain genomes for metagenomic binning, comparative biology and taxonomic classification.</title>
        <authorList>
            <person name="Goeker M."/>
        </authorList>
    </citation>
    <scope>NUCLEOTIDE SEQUENCE [LARGE SCALE GENOMIC DNA]</scope>
    <source>
        <strain evidence="1 2">DSM 40499</strain>
    </source>
</reference>
<protein>
    <submittedName>
        <fullName evidence="1">Uncharacterized protein</fullName>
    </submittedName>
</protein>
<sequence>MLLPPLAMVISLWLGNRRRLVQAPASQVERLRIETQLR</sequence>
<organism evidence="1 2">
    <name type="scientific">Streptomyces griseochromogenes</name>
    <dbReference type="NCBI Taxonomy" id="68214"/>
    <lineage>
        <taxon>Bacteria</taxon>
        <taxon>Bacillati</taxon>
        <taxon>Actinomycetota</taxon>
        <taxon>Actinomycetes</taxon>
        <taxon>Kitasatosporales</taxon>
        <taxon>Streptomycetaceae</taxon>
        <taxon>Streptomyces</taxon>
    </lineage>
</organism>
<evidence type="ECO:0000313" key="2">
    <source>
        <dbReference type="Proteomes" id="UP001519309"/>
    </source>
</evidence>
<name>A0ABS4M3G9_9ACTN</name>
<accession>A0ABS4M3G9</accession>
<dbReference type="Proteomes" id="UP001519309">
    <property type="component" value="Unassembled WGS sequence"/>
</dbReference>
<comment type="caution">
    <text evidence="1">The sequence shown here is derived from an EMBL/GenBank/DDBJ whole genome shotgun (WGS) entry which is preliminary data.</text>
</comment>
<evidence type="ECO:0000313" key="1">
    <source>
        <dbReference type="EMBL" id="MBP2054220.1"/>
    </source>
</evidence>
<gene>
    <name evidence="1" type="ORF">J2Z21_007223</name>
</gene>